<dbReference type="InterPro" id="IPR010920">
    <property type="entry name" value="LSM_dom_sf"/>
</dbReference>
<evidence type="ECO:0000313" key="5">
    <source>
        <dbReference type="WBParaSite" id="MBELARI_LOCUS21545"/>
    </source>
</evidence>
<dbReference type="SMART" id="SM00651">
    <property type="entry name" value="Sm"/>
    <property type="match status" value="1"/>
</dbReference>
<accession>A0AAF3F4M1</accession>
<dbReference type="Pfam" id="PF01423">
    <property type="entry name" value="LSM"/>
    <property type="match status" value="1"/>
</dbReference>
<keyword evidence="4" id="KW-1185">Reference proteome</keyword>
<evidence type="ECO:0000259" key="3">
    <source>
        <dbReference type="SMART" id="SM00651"/>
    </source>
</evidence>
<dbReference type="PANTHER" id="PTHR10701:SF5">
    <property type="entry name" value="N-ALPHA-ACETYLTRANSFERASE 38, NATC AUXILIARY SUBUNIT"/>
    <property type="match status" value="1"/>
</dbReference>
<feature type="region of interest" description="Disordered" evidence="2">
    <location>
        <begin position="46"/>
        <end position="75"/>
    </location>
</feature>
<evidence type="ECO:0000256" key="1">
    <source>
        <dbReference type="ARBA" id="ARBA00006850"/>
    </source>
</evidence>
<proteinExistence type="inferred from homology"/>
<feature type="compositionally biased region" description="Acidic residues" evidence="2">
    <location>
        <begin position="55"/>
        <end position="69"/>
    </location>
</feature>
<sequence>MANAVTSRHVERWLGKILQIELVDGRLIQGRFVCTDNHPNIILAGAEERWSEQESSSEEISPSEEEIPSPDDGPRQIGLVMIAREHFRKSISAIPRLTRRVSEYYQLCHLAPSHMVLIAISLATAMDGYEVDMDELLKHSDLKKTQMENWCAHLAYAISTNHEHTRLKGISTKYVLS</sequence>
<dbReference type="CDD" id="cd06168">
    <property type="entry name" value="LSMD1"/>
    <property type="match status" value="1"/>
</dbReference>
<protein>
    <recommendedName>
        <fullName evidence="3">Sm domain-containing protein</fullName>
    </recommendedName>
</protein>
<dbReference type="InterPro" id="IPR034110">
    <property type="entry name" value="LSMD1_Sm"/>
</dbReference>
<dbReference type="Proteomes" id="UP000887575">
    <property type="component" value="Unassembled WGS sequence"/>
</dbReference>
<reference evidence="5" key="1">
    <citation type="submission" date="2024-02" db="UniProtKB">
        <authorList>
            <consortium name="WormBaseParasite"/>
        </authorList>
    </citation>
    <scope>IDENTIFICATION</scope>
</reference>
<comment type="similarity">
    <text evidence="1">Belongs to the snRNP Sm proteins family.</text>
</comment>
<dbReference type="SUPFAM" id="SSF50182">
    <property type="entry name" value="Sm-like ribonucleoproteins"/>
    <property type="match status" value="1"/>
</dbReference>
<evidence type="ECO:0000313" key="4">
    <source>
        <dbReference type="Proteomes" id="UP000887575"/>
    </source>
</evidence>
<dbReference type="AlphaFoldDB" id="A0AAF3F4M1"/>
<evidence type="ECO:0000256" key="2">
    <source>
        <dbReference type="SAM" id="MobiDB-lite"/>
    </source>
</evidence>
<dbReference type="Gene3D" id="2.30.30.100">
    <property type="match status" value="1"/>
</dbReference>
<dbReference type="InterPro" id="IPR050914">
    <property type="entry name" value="snRNP_SmB/NAA38-like"/>
</dbReference>
<name>A0AAF3F4M1_9BILA</name>
<dbReference type="WBParaSite" id="MBELARI_LOCUS21545">
    <property type="protein sequence ID" value="MBELARI_LOCUS21545"/>
    <property type="gene ID" value="MBELARI_LOCUS21545"/>
</dbReference>
<feature type="domain" description="Sm" evidence="3">
    <location>
        <begin position="8"/>
        <end position="93"/>
    </location>
</feature>
<dbReference type="GO" id="GO:0031417">
    <property type="term" value="C:NatC complex"/>
    <property type="evidence" value="ECO:0007669"/>
    <property type="project" value="InterPro"/>
</dbReference>
<dbReference type="InterPro" id="IPR001163">
    <property type="entry name" value="Sm_dom_euk/arc"/>
</dbReference>
<dbReference type="PANTHER" id="PTHR10701">
    <property type="entry name" value="SMALL NUCLEAR RIBONUCLEOPROTEIN-ASSOCIATED PROTEIN B AND N"/>
    <property type="match status" value="1"/>
</dbReference>
<organism evidence="4 5">
    <name type="scientific">Mesorhabditis belari</name>
    <dbReference type="NCBI Taxonomy" id="2138241"/>
    <lineage>
        <taxon>Eukaryota</taxon>
        <taxon>Metazoa</taxon>
        <taxon>Ecdysozoa</taxon>
        <taxon>Nematoda</taxon>
        <taxon>Chromadorea</taxon>
        <taxon>Rhabditida</taxon>
        <taxon>Rhabditina</taxon>
        <taxon>Rhabditomorpha</taxon>
        <taxon>Rhabditoidea</taxon>
        <taxon>Rhabditidae</taxon>
        <taxon>Mesorhabditinae</taxon>
        <taxon>Mesorhabditis</taxon>
    </lineage>
</organism>